<dbReference type="Proteomes" id="UP000070456">
    <property type="component" value="Unassembled WGS sequence"/>
</dbReference>
<gene>
    <name evidence="1" type="primary">lacA</name>
    <name evidence="1" type="ORF">AN619_05260</name>
</gene>
<dbReference type="InterPro" id="IPR050484">
    <property type="entry name" value="Transf_Hexapept/Carb_Anhydrase"/>
</dbReference>
<name>A0A140L8X4_9FIRM</name>
<dbReference type="Gene3D" id="2.160.10.10">
    <property type="entry name" value="Hexapeptide repeat proteins"/>
    <property type="match status" value="1"/>
</dbReference>
<comment type="caution">
    <text evidence="1">The sequence shown here is derived from an EMBL/GenBank/DDBJ whole genome shotgun (WGS) entry which is preliminary data.</text>
</comment>
<accession>A0A140L8X4</accession>
<dbReference type="InterPro" id="IPR047324">
    <property type="entry name" value="LbH_gamma_CA-like"/>
</dbReference>
<dbReference type="EC" id="2.3.1.18" evidence="1"/>
<evidence type="ECO:0000313" key="2">
    <source>
        <dbReference type="Proteomes" id="UP000070456"/>
    </source>
</evidence>
<dbReference type="InterPro" id="IPR001451">
    <property type="entry name" value="Hexapep"/>
</dbReference>
<dbReference type="PANTHER" id="PTHR13061">
    <property type="entry name" value="DYNACTIN SUBUNIT P25"/>
    <property type="match status" value="1"/>
</dbReference>
<reference evidence="1 2" key="1">
    <citation type="submission" date="2015-12" db="EMBL/GenBank/DDBJ databases">
        <title>Draft genome sequence of the thermoanaerobe Thermotalea metallivorans, an isolate from the runoff channel of the Great Artesian Basin, Australia.</title>
        <authorList>
            <person name="Patel B.K."/>
        </authorList>
    </citation>
    <scope>NUCLEOTIDE SEQUENCE [LARGE SCALE GENOMIC DNA]</scope>
    <source>
        <strain evidence="1 2">B2-1</strain>
    </source>
</reference>
<protein>
    <submittedName>
        <fullName evidence="1">Galactoside O-acetyltransferase</fullName>
        <ecNumber evidence="1">2.3.1.18</ecNumber>
    </submittedName>
</protein>
<dbReference type="PANTHER" id="PTHR13061:SF29">
    <property type="entry name" value="GAMMA CARBONIC ANHYDRASE-LIKE 1, MITOCHONDRIAL-RELATED"/>
    <property type="match status" value="1"/>
</dbReference>
<keyword evidence="2" id="KW-1185">Reference proteome</keyword>
<dbReference type="InterPro" id="IPR011004">
    <property type="entry name" value="Trimer_LpxA-like_sf"/>
</dbReference>
<dbReference type="AlphaFoldDB" id="A0A140L8X4"/>
<organism evidence="1 2">
    <name type="scientific">Thermotalea metallivorans</name>
    <dbReference type="NCBI Taxonomy" id="520762"/>
    <lineage>
        <taxon>Bacteria</taxon>
        <taxon>Bacillati</taxon>
        <taxon>Bacillota</taxon>
        <taxon>Clostridia</taxon>
        <taxon>Peptostreptococcales</taxon>
        <taxon>Thermotaleaceae</taxon>
        <taxon>Thermotalea</taxon>
    </lineage>
</organism>
<dbReference type="STRING" id="520762.AN619_05260"/>
<dbReference type="CDD" id="cd04645">
    <property type="entry name" value="LbH_gamma_CA_like"/>
    <property type="match status" value="1"/>
</dbReference>
<dbReference type="OrthoDB" id="9803036at2"/>
<dbReference type="SUPFAM" id="SSF51161">
    <property type="entry name" value="Trimeric LpxA-like enzymes"/>
    <property type="match status" value="1"/>
</dbReference>
<dbReference type="RefSeq" id="WP_068554824.1">
    <property type="nucleotide sequence ID" value="NZ_LOEE01000019.1"/>
</dbReference>
<keyword evidence="1" id="KW-0012">Acyltransferase</keyword>
<dbReference type="EMBL" id="LOEE01000019">
    <property type="protein sequence ID" value="KXG76999.1"/>
    <property type="molecule type" value="Genomic_DNA"/>
</dbReference>
<proteinExistence type="predicted"/>
<evidence type="ECO:0000313" key="1">
    <source>
        <dbReference type="EMBL" id="KXG76999.1"/>
    </source>
</evidence>
<dbReference type="GO" id="GO:0008870">
    <property type="term" value="F:galactoside O-acetyltransferase activity"/>
    <property type="evidence" value="ECO:0007669"/>
    <property type="project" value="UniProtKB-EC"/>
</dbReference>
<dbReference type="Pfam" id="PF00132">
    <property type="entry name" value="Hexapep"/>
    <property type="match status" value="1"/>
</dbReference>
<sequence>MILEYQGNKPQIHESCYIAENAVVIGRVNMKKNANVWYGTVIRGDGNEITIGENTNIQDNCTVHINDDMPTVIGDYVTVGHGAIVHACTIGNCVLVGMGAIVLDRAEIGDYVIIGAGSLIPPGKKIPSNSLVVGSPAKVIRGLTEEEKEHLRRSAEKYVQLANAHKKENR</sequence>
<keyword evidence="1" id="KW-0808">Transferase</keyword>